<evidence type="ECO:0000313" key="2">
    <source>
        <dbReference type="EMBL" id="KAJ4430979.1"/>
    </source>
</evidence>
<name>A0ABQ8SA88_PERAM</name>
<accession>A0ABQ8SA88</accession>
<dbReference type="Pfam" id="PF05699">
    <property type="entry name" value="Dimer_Tnp_hAT"/>
    <property type="match status" value="1"/>
</dbReference>
<keyword evidence="3" id="KW-1185">Reference proteome</keyword>
<organism evidence="2 3">
    <name type="scientific">Periplaneta americana</name>
    <name type="common">American cockroach</name>
    <name type="synonym">Blatta americana</name>
    <dbReference type="NCBI Taxonomy" id="6978"/>
    <lineage>
        <taxon>Eukaryota</taxon>
        <taxon>Metazoa</taxon>
        <taxon>Ecdysozoa</taxon>
        <taxon>Arthropoda</taxon>
        <taxon>Hexapoda</taxon>
        <taxon>Insecta</taxon>
        <taxon>Pterygota</taxon>
        <taxon>Neoptera</taxon>
        <taxon>Polyneoptera</taxon>
        <taxon>Dictyoptera</taxon>
        <taxon>Blattodea</taxon>
        <taxon>Blattoidea</taxon>
        <taxon>Blattidae</taxon>
        <taxon>Blattinae</taxon>
        <taxon>Periplaneta</taxon>
    </lineage>
</organism>
<feature type="domain" description="HAT C-terminal dimerisation" evidence="1">
    <location>
        <begin position="18"/>
        <end position="93"/>
    </location>
</feature>
<proteinExistence type="predicted"/>
<protein>
    <recommendedName>
        <fullName evidence="1">HAT C-terminal dimerisation domain-containing protein</fullName>
    </recommendedName>
</protein>
<sequence length="236" mass="27235">MFDKDKLKTELTVLYQRQEFRNISDAVKLLQFLQSENLQASFSEVVELLRIAITIPMTTSESELCFSCLKRAKSHLRNTMREERLTALAMFSIVKTMAYGNGRKAARFYQSEYNLRCQLAHTMSQECMKVCRNRESTTKLQKDSLEFDASLHASLPRTAGMPMEKDEVCILYLDIPLMFEHCTTLMEVESHAFFDPGTRMRWCGRQQAPTGFSPPGNNLAGGWVNREMMIMVMIKR</sequence>
<reference evidence="2 3" key="1">
    <citation type="journal article" date="2022" name="Allergy">
        <title>Genome assembly and annotation of Periplaneta americana reveal a comprehensive cockroach allergen profile.</title>
        <authorList>
            <person name="Wang L."/>
            <person name="Xiong Q."/>
            <person name="Saelim N."/>
            <person name="Wang L."/>
            <person name="Nong W."/>
            <person name="Wan A.T."/>
            <person name="Shi M."/>
            <person name="Liu X."/>
            <person name="Cao Q."/>
            <person name="Hui J.H.L."/>
            <person name="Sookrung N."/>
            <person name="Leung T.F."/>
            <person name="Tungtrongchitr A."/>
            <person name="Tsui S.K.W."/>
        </authorList>
    </citation>
    <scope>NUCLEOTIDE SEQUENCE [LARGE SCALE GENOMIC DNA]</scope>
    <source>
        <strain evidence="2">PWHHKU_190912</strain>
    </source>
</reference>
<dbReference type="SUPFAM" id="SSF53098">
    <property type="entry name" value="Ribonuclease H-like"/>
    <property type="match status" value="1"/>
</dbReference>
<evidence type="ECO:0000313" key="3">
    <source>
        <dbReference type="Proteomes" id="UP001148838"/>
    </source>
</evidence>
<gene>
    <name evidence="2" type="ORF">ANN_19572</name>
</gene>
<dbReference type="EMBL" id="JAJSOF020000031">
    <property type="protein sequence ID" value="KAJ4430979.1"/>
    <property type="molecule type" value="Genomic_DNA"/>
</dbReference>
<dbReference type="InterPro" id="IPR012337">
    <property type="entry name" value="RNaseH-like_sf"/>
</dbReference>
<dbReference type="Proteomes" id="UP001148838">
    <property type="component" value="Unassembled WGS sequence"/>
</dbReference>
<dbReference type="InterPro" id="IPR008906">
    <property type="entry name" value="HATC_C_dom"/>
</dbReference>
<evidence type="ECO:0000259" key="1">
    <source>
        <dbReference type="Pfam" id="PF05699"/>
    </source>
</evidence>
<comment type="caution">
    <text evidence="2">The sequence shown here is derived from an EMBL/GenBank/DDBJ whole genome shotgun (WGS) entry which is preliminary data.</text>
</comment>